<sequence>MAMWSTPLNYDGMKSNVDIDRVVVHYTLDYHNDCQHSNYDDGSGTVGLLNGRCRWGWSVYSPKTDYTDGFFWTPTTDPNMGNTDLTENRQCRFIRSGVNLGKIDPELIKKRDDKYNVSTEAIRGSKVEIENHSGSIHRQSNCFAKSPGGEEEESKRYDLNRMLESRRPPETQGG</sequence>
<proteinExistence type="predicted"/>
<comment type="caution">
    <text evidence="2">The sequence shown here is derived from an EMBL/GenBank/DDBJ whole genome shotgun (WGS) entry which is preliminary data.</text>
</comment>
<gene>
    <name evidence="2" type="ORF">CCACVL1_19065</name>
</gene>
<reference evidence="2 3" key="1">
    <citation type="submission" date="2013-09" db="EMBL/GenBank/DDBJ databases">
        <title>Corchorus capsularis genome sequencing.</title>
        <authorList>
            <person name="Alam M."/>
            <person name="Haque M.S."/>
            <person name="Islam M.S."/>
            <person name="Emdad E.M."/>
            <person name="Islam M.M."/>
            <person name="Ahmed B."/>
            <person name="Halim A."/>
            <person name="Hossen Q.M.M."/>
            <person name="Hossain M.Z."/>
            <person name="Ahmed R."/>
            <person name="Khan M.M."/>
            <person name="Islam R."/>
            <person name="Rashid M.M."/>
            <person name="Khan S.A."/>
            <person name="Rahman M.S."/>
            <person name="Alam M."/>
        </authorList>
    </citation>
    <scope>NUCLEOTIDE SEQUENCE [LARGE SCALE GENOMIC DNA]</scope>
    <source>
        <strain evidence="3">cv. CVL-1</strain>
        <tissue evidence="2">Whole seedling</tissue>
    </source>
</reference>
<dbReference type="Gramene" id="OMO70178">
    <property type="protein sequence ID" value="OMO70178"/>
    <property type="gene ID" value="CCACVL1_19065"/>
</dbReference>
<evidence type="ECO:0000313" key="2">
    <source>
        <dbReference type="EMBL" id="OMO70178.1"/>
    </source>
</evidence>
<feature type="region of interest" description="Disordered" evidence="1">
    <location>
        <begin position="128"/>
        <end position="174"/>
    </location>
</feature>
<dbReference type="EMBL" id="AWWV01011840">
    <property type="protein sequence ID" value="OMO70178.1"/>
    <property type="molecule type" value="Genomic_DNA"/>
</dbReference>
<feature type="compositionally biased region" description="Basic and acidic residues" evidence="1">
    <location>
        <begin position="153"/>
        <end position="174"/>
    </location>
</feature>
<dbReference type="AlphaFoldDB" id="A0A1R3HIP5"/>
<accession>A0A1R3HIP5</accession>
<feature type="compositionally biased region" description="Polar residues" evidence="1">
    <location>
        <begin position="132"/>
        <end position="143"/>
    </location>
</feature>
<protein>
    <submittedName>
        <fullName evidence="2">Uncharacterized protein</fullName>
    </submittedName>
</protein>
<dbReference type="Proteomes" id="UP000188268">
    <property type="component" value="Unassembled WGS sequence"/>
</dbReference>
<evidence type="ECO:0000313" key="3">
    <source>
        <dbReference type="Proteomes" id="UP000188268"/>
    </source>
</evidence>
<keyword evidence="3" id="KW-1185">Reference proteome</keyword>
<evidence type="ECO:0000256" key="1">
    <source>
        <dbReference type="SAM" id="MobiDB-lite"/>
    </source>
</evidence>
<dbReference type="OrthoDB" id="1901244at2759"/>
<name>A0A1R3HIP5_COCAP</name>
<organism evidence="2 3">
    <name type="scientific">Corchorus capsularis</name>
    <name type="common">Jute</name>
    <dbReference type="NCBI Taxonomy" id="210143"/>
    <lineage>
        <taxon>Eukaryota</taxon>
        <taxon>Viridiplantae</taxon>
        <taxon>Streptophyta</taxon>
        <taxon>Embryophyta</taxon>
        <taxon>Tracheophyta</taxon>
        <taxon>Spermatophyta</taxon>
        <taxon>Magnoliopsida</taxon>
        <taxon>eudicotyledons</taxon>
        <taxon>Gunneridae</taxon>
        <taxon>Pentapetalae</taxon>
        <taxon>rosids</taxon>
        <taxon>malvids</taxon>
        <taxon>Malvales</taxon>
        <taxon>Malvaceae</taxon>
        <taxon>Grewioideae</taxon>
        <taxon>Apeibeae</taxon>
        <taxon>Corchorus</taxon>
    </lineage>
</organism>